<dbReference type="Proteomes" id="UP000237082">
    <property type="component" value="Unassembled WGS sequence"/>
</dbReference>
<gene>
    <name evidence="1" type="ORF">C2I19_13465</name>
</gene>
<dbReference type="RefSeq" id="WP_103903206.1">
    <property type="nucleotide sequence ID" value="NZ_PQWB01000051.1"/>
</dbReference>
<evidence type="ECO:0008006" key="3">
    <source>
        <dbReference type="Google" id="ProtNLM"/>
    </source>
</evidence>
<dbReference type="OrthoDB" id="9182099at2"/>
<name>A0A2S5DEU6_9NEIS</name>
<reference evidence="2" key="1">
    <citation type="submission" date="2018-02" db="EMBL/GenBank/DDBJ databases">
        <authorList>
            <person name="O'Hara-Hanley K."/>
            <person name="Soby S."/>
        </authorList>
    </citation>
    <scope>NUCLEOTIDE SEQUENCE [LARGE SCALE GENOMIC DNA]</scope>
    <source>
        <strain evidence="2">MWU14-2602</strain>
    </source>
</reference>
<comment type="caution">
    <text evidence="1">The sequence shown here is derived from an EMBL/GenBank/DDBJ whole genome shotgun (WGS) entry which is preliminary data.</text>
</comment>
<dbReference type="SUPFAM" id="SSF51126">
    <property type="entry name" value="Pectin lyase-like"/>
    <property type="match status" value="1"/>
</dbReference>
<protein>
    <recommendedName>
        <fullName evidence="3">Pectate lyase superfamily protein domain-containing protein</fullName>
    </recommendedName>
</protein>
<proteinExistence type="predicted"/>
<evidence type="ECO:0000313" key="1">
    <source>
        <dbReference type="EMBL" id="POZ61508.1"/>
    </source>
</evidence>
<organism evidence="1 2">
    <name type="scientific">Chromobacterium alticapitis</name>
    <dbReference type="NCBI Taxonomy" id="2073169"/>
    <lineage>
        <taxon>Bacteria</taxon>
        <taxon>Pseudomonadati</taxon>
        <taxon>Pseudomonadota</taxon>
        <taxon>Betaproteobacteria</taxon>
        <taxon>Neisseriales</taxon>
        <taxon>Chromobacteriaceae</taxon>
        <taxon>Chromobacterium</taxon>
    </lineage>
</organism>
<evidence type="ECO:0000313" key="2">
    <source>
        <dbReference type="Proteomes" id="UP000237082"/>
    </source>
</evidence>
<keyword evidence="2" id="KW-1185">Reference proteome</keyword>
<dbReference type="AlphaFoldDB" id="A0A2S5DEU6"/>
<sequence>MSEVTVTIGISGDAATVNLPSYTPQSPGARKRSIEGKLQEILSGADSDGDGHLLIYRVPQDFPTPWEAMDFLRGKQIGAGAIVRINVADGVYTLPPGATLELSHPQGDQIQLIGNQADPAKCALMASFPPTNNAVSCANGHRFGLLDGFRIDLPQKASKLNNVSGILAVNGSFINLGSKIQVNNFYYGINASYGSTIHADFAQVSNAGDVGIWAFCGSQINARHARASNCMDRENQWGYGFQAEYASQIDCEGAYASGNLNGGFAALSGSVTRALNTISENNLGSGYFALARGVVEAWGGQARNNNRFGWECADGSGMIYGVNSQQDQMGACNHYATLDVASDQGRLLAMKGPLRVDTAARESIYFNTGGGLQAEIRNQDDAKNHAFLQGGQLGKPVQVSADGDDQNIDLALRPKGSAGFVQLGASYHAGAPAEGNFIEVKGADDAKRQVWIASGFMEIKDADGVIRKVLLA</sequence>
<dbReference type="EMBL" id="PQWB01000051">
    <property type="protein sequence ID" value="POZ61508.1"/>
    <property type="molecule type" value="Genomic_DNA"/>
</dbReference>
<accession>A0A2S5DEU6</accession>
<dbReference type="InterPro" id="IPR011050">
    <property type="entry name" value="Pectin_lyase_fold/virulence"/>
</dbReference>